<dbReference type="PRINTS" id="PR00063">
    <property type="entry name" value="RIBOSOMALL27"/>
</dbReference>
<evidence type="ECO:0000256" key="4">
    <source>
        <dbReference type="SAM" id="MobiDB-lite"/>
    </source>
</evidence>
<keyword evidence="2 5" id="KW-0689">Ribosomal protein</keyword>
<sequence length="162" mass="17526">MRLYWSKLVQHLRSPGELCSFLSKNGGLPALVREPPSLADSEPCTWRGAKKKAGGSSRNGRDSIAKRLGVKTGEGVHVRIGQVLVRQRGTRWLPGERVGVGRDDTIYALATGQVRFSRRSRDGRTVVNVVPVADERDLAANSRFATSQTTVLGSPSTGTATQ</sequence>
<dbReference type="FunFam" id="2.40.50.100:FF:000060">
    <property type="entry name" value="Apicoplast ribosomal protein L27"/>
    <property type="match status" value="1"/>
</dbReference>
<dbReference type="Gramene" id="CMP308CT">
    <property type="protein sequence ID" value="CMP308CT"/>
    <property type="gene ID" value="CMP308C"/>
</dbReference>
<proteinExistence type="inferred from homology"/>
<dbReference type="GO" id="GO:0006412">
    <property type="term" value="P:translation"/>
    <property type="evidence" value="ECO:0007669"/>
    <property type="project" value="InterPro"/>
</dbReference>
<dbReference type="KEGG" id="cme:CYME_CMP308C"/>
<dbReference type="PROSITE" id="PS00831">
    <property type="entry name" value="RIBOSOMAL_L27"/>
    <property type="match status" value="1"/>
</dbReference>
<dbReference type="GO" id="GO:0005840">
    <property type="term" value="C:ribosome"/>
    <property type="evidence" value="ECO:0007669"/>
    <property type="project" value="UniProtKB-KW"/>
</dbReference>
<reference evidence="5 6" key="1">
    <citation type="journal article" date="2004" name="Nature">
        <title>Genome sequence of the ultrasmall unicellular red alga Cyanidioschyzon merolae 10D.</title>
        <authorList>
            <person name="Matsuzaki M."/>
            <person name="Misumi O."/>
            <person name="Shin-i T."/>
            <person name="Maruyama S."/>
            <person name="Takahara M."/>
            <person name="Miyagishima S."/>
            <person name="Mori T."/>
            <person name="Nishida K."/>
            <person name="Yagisawa F."/>
            <person name="Nishida K."/>
            <person name="Yoshida Y."/>
            <person name="Nishimura Y."/>
            <person name="Nakao S."/>
            <person name="Kobayashi T."/>
            <person name="Momoyama Y."/>
            <person name="Higashiyama T."/>
            <person name="Minoda A."/>
            <person name="Sano M."/>
            <person name="Nomoto H."/>
            <person name="Oishi K."/>
            <person name="Hayashi H."/>
            <person name="Ohta F."/>
            <person name="Nishizaka S."/>
            <person name="Haga S."/>
            <person name="Miura S."/>
            <person name="Morishita T."/>
            <person name="Kabeya Y."/>
            <person name="Terasawa K."/>
            <person name="Suzuki Y."/>
            <person name="Ishii Y."/>
            <person name="Asakawa S."/>
            <person name="Takano H."/>
            <person name="Ohta N."/>
            <person name="Kuroiwa H."/>
            <person name="Tanaka K."/>
            <person name="Shimizu N."/>
            <person name="Sugano S."/>
            <person name="Sato N."/>
            <person name="Nozaki H."/>
            <person name="Ogasawara N."/>
            <person name="Kohara Y."/>
            <person name="Kuroiwa T."/>
        </authorList>
    </citation>
    <scope>NUCLEOTIDE SEQUENCE [LARGE SCALE GENOMIC DNA]</scope>
    <source>
        <strain evidence="5 6">10D</strain>
    </source>
</reference>
<comment type="similarity">
    <text evidence="1">Belongs to the bacterial ribosomal protein bL27 family.</text>
</comment>
<dbReference type="HOGENOM" id="CLU_1637826_0_0_1"/>
<evidence type="ECO:0000313" key="5">
    <source>
        <dbReference type="EMBL" id="BAM81903.1"/>
    </source>
</evidence>
<dbReference type="GO" id="GO:0003735">
    <property type="term" value="F:structural constituent of ribosome"/>
    <property type="evidence" value="ECO:0007669"/>
    <property type="project" value="InterPro"/>
</dbReference>
<keyword evidence="3" id="KW-0687">Ribonucleoprotein</keyword>
<feature type="region of interest" description="Disordered" evidence="4">
    <location>
        <begin position="39"/>
        <end position="62"/>
    </location>
</feature>
<dbReference type="Pfam" id="PF01016">
    <property type="entry name" value="Ribosomal_L27"/>
    <property type="match status" value="1"/>
</dbReference>
<name>M1VKA9_CYAM1</name>
<dbReference type="AlphaFoldDB" id="M1VKA9"/>
<dbReference type="InterPro" id="IPR001684">
    <property type="entry name" value="Ribosomal_bL27"/>
</dbReference>
<dbReference type="PANTHER" id="PTHR15893:SF0">
    <property type="entry name" value="LARGE RIBOSOMAL SUBUNIT PROTEIN BL27M"/>
    <property type="match status" value="1"/>
</dbReference>
<evidence type="ECO:0000256" key="2">
    <source>
        <dbReference type="ARBA" id="ARBA00022980"/>
    </source>
</evidence>
<organism evidence="5 6">
    <name type="scientific">Cyanidioschyzon merolae (strain NIES-3377 / 10D)</name>
    <name type="common">Unicellular red alga</name>
    <dbReference type="NCBI Taxonomy" id="280699"/>
    <lineage>
        <taxon>Eukaryota</taxon>
        <taxon>Rhodophyta</taxon>
        <taxon>Bangiophyceae</taxon>
        <taxon>Cyanidiales</taxon>
        <taxon>Cyanidiaceae</taxon>
        <taxon>Cyanidioschyzon</taxon>
    </lineage>
</organism>
<keyword evidence="6" id="KW-1185">Reference proteome</keyword>
<dbReference type="Gene3D" id="2.40.50.100">
    <property type="match status" value="1"/>
</dbReference>
<dbReference type="RefSeq" id="XP_005537939.1">
    <property type="nucleotide sequence ID" value="XM_005537882.1"/>
</dbReference>
<dbReference type="OrthoDB" id="1867012at2759"/>
<dbReference type="InterPro" id="IPR018261">
    <property type="entry name" value="Ribosomal_bL27_CS"/>
</dbReference>
<dbReference type="NCBIfam" id="TIGR00062">
    <property type="entry name" value="L27"/>
    <property type="match status" value="1"/>
</dbReference>
<protein>
    <submittedName>
        <fullName evidence="5">Mitochondrial ribosomal protein L27</fullName>
    </submittedName>
</protein>
<dbReference type="STRING" id="280699.M1VKA9"/>
<dbReference type="SUPFAM" id="SSF110324">
    <property type="entry name" value="Ribosomal L27 protein-like"/>
    <property type="match status" value="1"/>
</dbReference>
<gene>
    <name evidence="5" type="ORF">CYME_CMP308C</name>
</gene>
<dbReference type="eggNOG" id="KOG4600">
    <property type="taxonomic scope" value="Eukaryota"/>
</dbReference>
<reference evidence="5 6" key="2">
    <citation type="journal article" date="2007" name="BMC Biol.">
        <title>A 100%-complete sequence reveals unusually simple genomic features in the hot-spring red alga Cyanidioschyzon merolae.</title>
        <authorList>
            <person name="Nozaki H."/>
            <person name="Takano H."/>
            <person name="Misumi O."/>
            <person name="Terasawa K."/>
            <person name="Matsuzaki M."/>
            <person name="Maruyama S."/>
            <person name="Nishida K."/>
            <person name="Yagisawa F."/>
            <person name="Yoshida Y."/>
            <person name="Fujiwara T."/>
            <person name="Takio S."/>
            <person name="Tamura K."/>
            <person name="Chung S.J."/>
            <person name="Nakamura S."/>
            <person name="Kuroiwa H."/>
            <person name="Tanaka K."/>
            <person name="Sato N."/>
            <person name="Kuroiwa T."/>
        </authorList>
    </citation>
    <scope>NUCLEOTIDE SEQUENCE [LARGE SCALE GENOMIC DNA]</scope>
    <source>
        <strain evidence="5 6">10D</strain>
    </source>
</reference>
<dbReference type="GeneID" id="16995912"/>
<evidence type="ECO:0000256" key="3">
    <source>
        <dbReference type="ARBA" id="ARBA00023274"/>
    </source>
</evidence>
<evidence type="ECO:0000313" key="6">
    <source>
        <dbReference type="Proteomes" id="UP000007014"/>
    </source>
</evidence>
<dbReference type="PANTHER" id="PTHR15893">
    <property type="entry name" value="RIBOSOMAL PROTEIN L27"/>
    <property type="match status" value="1"/>
</dbReference>
<evidence type="ECO:0000256" key="1">
    <source>
        <dbReference type="ARBA" id="ARBA00010797"/>
    </source>
</evidence>
<dbReference type="EMBL" id="AP006498">
    <property type="protein sequence ID" value="BAM81903.1"/>
    <property type="molecule type" value="Genomic_DNA"/>
</dbReference>
<accession>M1VKA9</accession>
<dbReference type="GO" id="GO:1990904">
    <property type="term" value="C:ribonucleoprotein complex"/>
    <property type="evidence" value="ECO:0007669"/>
    <property type="project" value="UniProtKB-KW"/>
</dbReference>
<dbReference type="OMA" id="VDKPRWI"/>
<dbReference type="Proteomes" id="UP000007014">
    <property type="component" value="Chromosome 16"/>
</dbReference>